<feature type="region of interest" description="Disordered" evidence="1">
    <location>
        <begin position="42"/>
        <end position="68"/>
    </location>
</feature>
<name>A0A0B6ZYR2_9EUPU</name>
<sequence>KRHEELEKTIMKGGTPARRRGGPPRRWILDVIDDLRMAEAEHLASEENSKGRLGWQNSAHDKTLDDSDLRMIGATSVL</sequence>
<evidence type="ECO:0000313" key="2">
    <source>
        <dbReference type="EMBL" id="CEK73743.1"/>
    </source>
</evidence>
<dbReference type="EMBL" id="HACG01026878">
    <property type="protein sequence ID" value="CEK73743.1"/>
    <property type="molecule type" value="Transcribed_RNA"/>
</dbReference>
<reference evidence="2" key="1">
    <citation type="submission" date="2014-12" db="EMBL/GenBank/DDBJ databases">
        <title>Insight into the proteome of Arion vulgaris.</title>
        <authorList>
            <person name="Aradska J."/>
            <person name="Bulat T."/>
            <person name="Smidak R."/>
            <person name="Sarate P."/>
            <person name="Gangsoo J."/>
            <person name="Sialana F."/>
            <person name="Bilban M."/>
            <person name="Lubec G."/>
        </authorList>
    </citation>
    <scope>NUCLEOTIDE SEQUENCE</scope>
    <source>
        <tissue evidence="2">Skin</tissue>
    </source>
</reference>
<feature type="non-terminal residue" evidence="2">
    <location>
        <position position="1"/>
    </location>
</feature>
<protein>
    <submittedName>
        <fullName evidence="2">Uncharacterized protein</fullName>
    </submittedName>
</protein>
<gene>
    <name evidence="2" type="primary">ORF88069</name>
</gene>
<feature type="compositionally biased region" description="Basic and acidic residues" evidence="1">
    <location>
        <begin position="59"/>
        <end position="68"/>
    </location>
</feature>
<evidence type="ECO:0000256" key="1">
    <source>
        <dbReference type="SAM" id="MobiDB-lite"/>
    </source>
</evidence>
<dbReference type="AlphaFoldDB" id="A0A0B6ZYR2"/>
<proteinExistence type="predicted"/>
<accession>A0A0B6ZYR2</accession>
<organism evidence="2">
    <name type="scientific">Arion vulgaris</name>
    <dbReference type="NCBI Taxonomy" id="1028688"/>
    <lineage>
        <taxon>Eukaryota</taxon>
        <taxon>Metazoa</taxon>
        <taxon>Spiralia</taxon>
        <taxon>Lophotrochozoa</taxon>
        <taxon>Mollusca</taxon>
        <taxon>Gastropoda</taxon>
        <taxon>Heterobranchia</taxon>
        <taxon>Euthyneura</taxon>
        <taxon>Panpulmonata</taxon>
        <taxon>Eupulmonata</taxon>
        <taxon>Stylommatophora</taxon>
        <taxon>Helicina</taxon>
        <taxon>Arionoidea</taxon>
        <taxon>Arionidae</taxon>
        <taxon>Arion</taxon>
    </lineage>
</organism>